<dbReference type="FunFam" id="3.40.980.10:FF:000004">
    <property type="entry name" value="Molybdopterin molybdenumtransferase"/>
    <property type="match status" value="1"/>
</dbReference>
<evidence type="ECO:0000256" key="7">
    <source>
        <dbReference type="ARBA" id="ARBA00022505"/>
    </source>
</evidence>
<feature type="domain" description="MoaB/Mog" evidence="14">
    <location>
        <begin position="189"/>
        <end position="327"/>
    </location>
</feature>
<accession>A0A150F6N6</accession>
<dbReference type="EC" id="2.10.1.1" evidence="5 13"/>
<dbReference type="NCBIfam" id="NF045515">
    <property type="entry name" value="Glp_gephyrin"/>
    <property type="match status" value="1"/>
</dbReference>
<dbReference type="RefSeq" id="WP_061522059.1">
    <property type="nucleotide sequence ID" value="NZ_JARLZY010000032.1"/>
</dbReference>
<dbReference type="CDD" id="cd00887">
    <property type="entry name" value="MoeA"/>
    <property type="match status" value="1"/>
</dbReference>
<evidence type="ECO:0000259" key="14">
    <source>
        <dbReference type="SMART" id="SM00852"/>
    </source>
</evidence>
<comment type="similarity">
    <text evidence="4 13">Belongs to the MoeA family.</text>
</comment>
<evidence type="ECO:0000256" key="8">
    <source>
        <dbReference type="ARBA" id="ARBA00022679"/>
    </source>
</evidence>
<evidence type="ECO:0000256" key="13">
    <source>
        <dbReference type="RuleBase" id="RU365090"/>
    </source>
</evidence>
<dbReference type="InterPro" id="IPR038987">
    <property type="entry name" value="MoeA-like"/>
</dbReference>
<dbReference type="OrthoDB" id="9804758at2"/>
<dbReference type="PANTHER" id="PTHR10192">
    <property type="entry name" value="MOLYBDOPTERIN BIOSYNTHESIS PROTEIN"/>
    <property type="match status" value="1"/>
</dbReference>
<dbReference type="InterPro" id="IPR036688">
    <property type="entry name" value="MoeA_C_domain_IV_sf"/>
</dbReference>
<dbReference type="GO" id="GO:0006777">
    <property type="term" value="P:Mo-molybdopterin cofactor biosynthetic process"/>
    <property type="evidence" value="ECO:0007669"/>
    <property type="project" value="UniProtKB-UniRule"/>
</dbReference>
<dbReference type="GO" id="GO:0046872">
    <property type="term" value="F:metal ion binding"/>
    <property type="evidence" value="ECO:0007669"/>
    <property type="project" value="UniProtKB-UniRule"/>
</dbReference>
<keyword evidence="16" id="KW-1185">Reference proteome</keyword>
<dbReference type="Pfam" id="PF00994">
    <property type="entry name" value="MoCF_biosynth"/>
    <property type="match status" value="1"/>
</dbReference>
<dbReference type="Gene3D" id="3.40.980.10">
    <property type="entry name" value="MoaB/Mog-like domain"/>
    <property type="match status" value="1"/>
</dbReference>
<reference evidence="16" key="1">
    <citation type="submission" date="2016-02" db="EMBL/GenBank/DDBJ databases">
        <authorList>
            <person name="Dunlap C."/>
        </authorList>
    </citation>
    <scope>NUCLEOTIDE SEQUENCE [LARGE SCALE GENOMIC DNA]</scope>
    <source>
        <strain evidence="16">NRRL B-41092</strain>
    </source>
</reference>
<dbReference type="Proteomes" id="UP000075430">
    <property type="component" value="Unassembled WGS sequence"/>
</dbReference>
<evidence type="ECO:0000256" key="12">
    <source>
        <dbReference type="ARBA" id="ARBA00047317"/>
    </source>
</evidence>
<evidence type="ECO:0000313" key="15">
    <source>
        <dbReference type="EMBL" id="KXZ17982.1"/>
    </source>
</evidence>
<dbReference type="SUPFAM" id="SSF63882">
    <property type="entry name" value="MoeA N-terminal region -like"/>
    <property type="match status" value="1"/>
</dbReference>
<name>A0A150F6N6_9BACI</name>
<dbReference type="InterPro" id="IPR005111">
    <property type="entry name" value="MoeA_C_domain_IV"/>
</dbReference>
<dbReference type="InterPro" id="IPR005110">
    <property type="entry name" value="MoeA_linker/N"/>
</dbReference>
<keyword evidence="8 13" id="KW-0808">Transferase</keyword>
<keyword evidence="11 13" id="KW-0501">Molybdenum cofactor biosynthesis</keyword>
<dbReference type="NCBIfam" id="TIGR00177">
    <property type="entry name" value="molyb_syn"/>
    <property type="match status" value="1"/>
</dbReference>
<sequence length="430" mass="46844">MLEIRTPIQVDEAVRRVSQYKKQGETEWVALEDSLHRYLAEDVKADHDVPAFDRSPYDGFAIRARDTKTASRENEVKFAVIDHIGAGAVSEKELGPYEAVRIMTGAQIPKGADAVVMLELTKTFSENGTDYMSVKRPFREGDNISCQGEDAKKGSSLLKKGTKITPGVTALLATFGYASVPVVRKPVVGIIATGTELLHVSDPLEPGKIRNSNAAMVYAQIIEAGAVPLDLGKISDDFEDSYAAVKEAMKKVDFLITTGGVSVGDFDFLPDIYEKLGAEVLFNKVAMRPGSVTTVARANDMLLFGLSGNPSACYVGFTLFVKPMIQTWLLNEKPHSGWAEAVLANDFPKPNPFTRFVRAFVYHQDGKMMASPVGLDKSSSVTSLAEANAFIILPGGTRGYEAGRTVHALLIRDENGSEWPWSILSRSSRS</sequence>
<comment type="cofactor">
    <cofactor evidence="1 13">
        <name>Mg(2+)</name>
        <dbReference type="ChEBI" id="CHEBI:18420"/>
    </cofactor>
</comment>
<evidence type="ECO:0000256" key="5">
    <source>
        <dbReference type="ARBA" id="ARBA00013269"/>
    </source>
</evidence>
<evidence type="ECO:0000256" key="9">
    <source>
        <dbReference type="ARBA" id="ARBA00022723"/>
    </source>
</evidence>
<dbReference type="Gene3D" id="2.170.190.11">
    <property type="entry name" value="Molybdopterin biosynthesis moea protein, domain 3"/>
    <property type="match status" value="1"/>
</dbReference>
<dbReference type="Gene3D" id="2.40.340.10">
    <property type="entry name" value="MoeA, C-terminal, domain IV"/>
    <property type="match status" value="1"/>
</dbReference>
<evidence type="ECO:0000256" key="6">
    <source>
        <dbReference type="ARBA" id="ARBA00021108"/>
    </source>
</evidence>
<dbReference type="FunFam" id="2.40.340.10:FF:000002">
    <property type="entry name" value="Molybdopterin molybdenumtransferase"/>
    <property type="match status" value="1"/>
</dbReference>
<dbReference type="Gene3D" id="3.90.105.10">
    <property type="entry name" value="Molybdopterin biosynthesis moea protein, domain 2"/>
    <property type="match status" value="1"/>
</dbReference>
<dbReference type="AlphaFoldDB" id="A0A150F6N6"/>
<dbReference type="FunFam" id="2.170.190.11:FF:000001">
    <property type="entry name" value="Molybdopterin molybdenumtransferase"/>
    <property type="match status" value="1"/>
</dbReference>
<evidence type="ECO:0000256" key="3">
    <source>
        <dbReference type="ARBA" id="ARBA00005046"/>
    </source>
</evidence>
<dbReference type="GO" id="GO:0061599">
    <property type="term" value="F:molybdopterin molybdotransferase activity"/>
    <property type="evidence" value="ECO:0007669"/>
    <property type="project" value="UniProtKB-UniRule"/>
</dbReference>
<comment type="function">
    <text evidence="2 13">Catalyzes the insertion of molybdate into adenylated molybdopterin with the concomitant release of AMP.</text>
</comment>
<dbReference type="InterPro" id="IPR036135">
    <property type="entry name" value="MoeA_linker/N_sf"/>
</dbReference>
<evidence type="ECO:0000313" key="16">
    <source>
        <dbReference type="Proteomes" id="UP000075430"/>
    </source>
</evidence>
<evidence type="ECO:0000256" key="4">
    <source>
        <dbReference type="ARBA" id="ARBA00010763"/>
    </source>
</evidence>
<keyword evidence="9 13" id="KW-0479">Metal-binding</keyword>
<organism evidence="15 16">
    <name type="scientific">Bacillus nakamurai</name>
    <dbReference type="NCBI Taxonomy" id="1793963"/>
    <lineage>
        <taxon>Bacteria</taxon>
        <taxon>Bacillati</taxon>
        <taxon>Bacillota</taxon>
        <taxon>Bacilli</taxon>
        <taxon>Bacillales</taxon>
        <taxon>Bacillaceae</taxon>
        <taxon>Bacillus</taxon>
    </lineage>
</organism>
<dbReference type="InterPro" id="IPR001453">
    <property type="entry name" value="MoaB/Mog_dom"/>
</dbReference>
<dbReference type="STRING" id="1793963.AXI58_17520"/>
<comment type="caution">
    <text evidence="15">The sequence shown here is derived from an EMBL/GenBank/DDBJ whole genome shotgun (WGS) entry which is preliminary data.</text>
</comment>
<evidence type="ECO:0000256" key="11">
    <source>
        <dbReference type="ARBA" id="ARBA00023150"/>
    </source>
</evidence>
<keyword evidence="7 13" id="KW-0500">Molybdenum</keyword>
<dbReference type="InterPro" id="IPR036425">
    <property type="entry name" value="MoaB/Mog-like_dom_sf"/>
</dbReference>
<gene>
    <name evidence="15" type="ORF">AXI58_17520</name>
</gene>
<dbReference type="GO" id="GO:0005829">
    <property type="term" value="C:cytosol"/>
    <property type="evidence" value="ECO:0007669"/>
    <property type="project" value="TreeGrafter"/>
</dbReference>
<dbReference type="Pfam" id="PF03454">
    <property type="entry name" value="MoeA_C"/>
    <property type="match status" value="1"/>
</dbReference>
<dbReference type="UniPathway" id="UPA00344"/>
<dbReference type="SUPFAM" id="SSF53218">
    <property type="entry name" value="Molybdenum cofactor biosynthesis proteins"/>
    <property type="match status" value="1"/>
</dbReference>
<comment type="catalytic activity">
    <reaction evidence="12">
        <text>adenylyl-molybdopterin + molybdate = Mo-molybdopterin + AMP + H(+)</text>
        <dbReference type="Rhea" id="RHEA:35047"/>
        <dbReference type="ChEBI" id="CHEBI:15378"/>
        <dbReference type="ChEBI" id="CHEBI:36264"/>
        <dbReference type="ChEBI" id="CHEBI:62727"/>
        <dbReference type="ChEBI" id="CHEBI:71302"/>
        <dbReference type="ChEBI" id="CHEBI:456215"/>
        <dbReference type="EC" id="2.10.1.1"/>
    </reaction>
</comment>
<dbReference type="SUPFAM" id="SSF63867">
    <property type="entry name" value="MoeA C-terminal domain-like"/>
    <property type="match status" value="1"/>
</dbReference>
<dbReference type="EMBL" id="LSBA01000018">
    <property type="protein sequence ID" value="KXZ17982.1"/>
    <property type="molecule type" value="Genomic_DNA"/>
</dbReference>
<dbReference type="SMART" id="SM00852">
    <property type="entry name" value="MoCF_biosynth"/>
    <property type="match status" value="1"/>
</dbReference>
<dbReference type="Pfam" id="PF03453">
    <property type="entry name" value="MoeA_N"/>
    <property type="match status" value="1"/>
</dbReference>
<dbReference type="PANTHER" id="PTHR10192:SF5">
    <property type="entry name" value="GEPHYRIN"/>
    <property type="match status" value="1"/>
</dbReference>
<protein>
    <recommendedName>
        <fullName evidence="6 13">Molybdopterin molybdenumtransferase</fullName>
        <ecNumber evidence="5 13">2.10.1.1</ecNumber>
    </recommendedName>
</protein>
<keyword evidence="10 13" id="KW-0460">Magnesium</keyword>
<evidence type="ECO:0000256" key="2">
    <source>
        <dbReference type="ARBA" id="ARBA00002901"/>
    </source>
</evidence>
<evidence type="ECO:0000256" key="10">
    <source>
        <dbReference type="ARBA" id="ARBA00022842"/>
    </source>
</evidence>
<evidence type="ECO:0000256" key="1">
    <source>
        <dbReference type="ARBA" id="ARBA00001946"/>
    </source>
</evidence>
<comment type="pathway">
    <text evidence="3 13">Cofactor biosynthesis; molybdopterin biosynthesis.</text>
</comment>
<proteinExistence type="inferred from homology"/>